<sequence length="353" mass="39600">MDIQKACKELLSRIEQIDVRSSLHSSNASKEQVVLLNSLLNSDIPQNDYKILNVVSELLLHPLLTLSVSELFRPILIDLVSRWLLPNEVYRDDMMVDKGAVFHVERVALAFSKLLPVSVSFFSRSPSLLLRLDSMYKSPTIEEVNSSAVTKDIKCLLTIAYQLLRFSARTFVPLWNWSSLFQLLTSSDESIRYLAIQCISIVFEMSNAQREIARQIWVFPKGGNVFIDWKDIETCDIRMLTLLEQGSIARQQISLYQNGLDDSALSISSELEKNLSSLTVNISGILLPRSTRPISVECLRSKQRIVMTETTQKNLSAICFAISVGLPVLLEGETGSGKTALVEEIAIATGRDE</sequence>
<gene>
    <name evidence="1" type="ORF">ACOLOM_LOCUS2595</name>
</gene>
<keyword evidence="2" id="KW-1185">Reference proteome</keyword>
<name>A0ACA9KVT9_9GLOM</name>
<dbReference type="EMBL" id="CAJVPT010003462">
    <property type="protein sequence ID" value="CAG8496210.1"/>
    <property type="molecule type" value="Genomic_DNA"/>
</dbReference>
<evidence type="ECO:0000313" key="2">
    <source>
        <dbReference type="Proteomes" id="UP000789525"/>
    </source>
</evidence>
<organism evidence="1 2">
    <name type="scientific">Acaulospora colombiana</name>
    <dbReference type="NCBI Taxonomy" id="27376"/>
    <lineage>
        <taxon>Eukaryota</taxon>
        <taxon>Fungi</taxon>
        <taxon>Fungi incertae sedis</taxon>
        <taxon>Mucoromycota</taxon>
        <taxon>Glomeromycotina</taxon>
        <taxon>Glomeromycetes</taxon>
        <taxon>Diversisporales</taxon>
        <taxon>Acaulosporaceae</taxon>
        <taxon>Acaulospora</taxon>
    </lineage>
</organism>
<proteinExistence type="predicted"/>
<reference evidence="1" key="1">
    <citation type="submission" date="2021-06" db="EMBL/GenBank/DDBJ databases">
        <authorList>
            <person name="Kallberg Y."/>
            <person name="Tangrot J."/>
            <person name="Rosling A."/>
        </authorList>
    </citation>
    <scope>NUCLEOTIDE SEQUENCE</scope>
    <source>
        <strain evidence="1">CL356</strain>
    </source>
</reference>
<evidence type="ECO:0000313" key="1">
    <source>
        <dbReference type="EMBL" id="CAG8496210.1"/>
    </source>
</evidence>
<protein>
    <submittedName>
        <fullName evidence="1">11400_t:CDS:1</fullName>
    </submittedName>
</protein>
<accession>A0ACA9KVT9</accession>
<feature type="non-terminal residue" evidence="1">
    <location>
        <position position="353"/>
    </location>
</feature>
<dbReference type="Proteomes" id="UP000789525">
    <property type="component" value="Unassembled WGS sequence"/>
</dbReference>
<comment type="caution">
    <text evidence="1">The sequence shown here is derived from an EMBL/GenBank/DDBJ whole genome shotgun (WGS) entry which is preliminary data.</text>
</comment>